<reference evidence="2 3" key="1">
    <citation type="submission" date="2014-09" db="EMBL/GenBank/DDBJ databases">
        <authorList>
            <person name="Chan K.-G."/>
        </authorList>
    </citation>
    <scope>NUCLEOTIDE SEQUENCE [LARGE SCALE GENOMIC DNA]</scope>
    <source>
        <strain evidence="2 3">ND04</strain>
    </source>
</reference>
<feature type="region of interest" description="Disordered" evidence="1">
    <location>
        <begin position="59"/>
        <end position="81"/>
    </location>
</feature>
<organism evidence="2 3">
    <name type="scientific">Pantoea rwandensis</name>
    <dbReference type="NCBI Taxonomy" id="1076550"/>
    <lineage>
        <taxon>Bacteria</taxon>
        <taxon>Pseudomonadati</taxon>
        <taxon>Pseudomonadota</taxon>
        <taxon>Gammaproteobacteria</taxon>
        <taxon>Enterobacterales</taxon>
        <taxon>Erwiniaceae</taxon>
        <taxon>Pantoea</taxon>
    </lineage>
</organism>
<feature type="compositionally biased region" description="Basic and acidic residues" evidence="1">
    <location>
        <begin position="59"/>
        <end position="70"/>
    </location>
</feature>
<protein>
    <submittedName>
        <fullName evidence="2">Uncharacterized protein</fullName>
    </submittedName>
</protein>
<proteinExistence type="predicted"/>
<gene>
    <name evidence="2" type="ORF">LH22_20340</name>
</gene>
<evidence type="ECO:0000256" key="1">
    <source>
        <dbReference type="SAM" id="MobiDB-lite"/>
    </source>
</evidence>
<accession>A0ABM5RNY7</accession>
<keyword evidence="3" id="KW-1185">Reference proteome</keyword>
<dbReference type="Proteomes" id="UP000029495">
    <property type="component" value="Chromosome"/>
</dbReference>
<dbReference type="EMBL" id="CP009454">
    <property type="protein sequence ID" value="AIR87699.1"/>
    <property type="molecule type" value="Genomic_DNA"/>
</dbReference>
<evidence type="ECO:0000313" key="3">
    <source>
        <dbReference type="Proteomes" id="UP000029495"/>
    </source>
</evidence>
<name>A0ABM5RNY7_9GAMM</name>
<sequence>MPLRDYLFETQELIELLKDFNQKGHGKPLSDTNKLRKLAELACCIWDHRIQDLPLQRQPSEKRRMMDSHKLRTMADAIGRD</sequence>
<evidence type="ECO:0000313" key="2">
    <source>
        <dbReference type="EMBL" id="AIR87699.1"/>
    </source>
</evidence>